<organism evidence="3 4">
    <name type="scientific">Flavimobilis marinus</name>
    <dbReference type="NCBI Taxonomy" id="285351"/>
    <lineage>
        <taxon>Bacteria</taxon>
        <taxon>Bacillati</taxon>
        <taxon>Actinomycetota</taxon>
        <taxon>Actinomycetes</taxon>
        <taxon>Micrococcales</taxon>
        <taxon>Jonesiaceae</taxon>
        <taxon>Flavimobilis</taxon>
    </lineage>
</organism>
<comment type="catalytic activity">
    <reaction evidence="1">
        <text>a quinone + NADH + 5 H(+)(in) = a quinol + NAD(+) + 4 H(+)(out)</text>
        <dbReference type="Rhea" id="RHEA:57888"/>
        <dbReference type="ChEBI" id="CHEBI:15378"/>
        <dbReference type="ChEBI" id="CHEBI:24646"/>
        <dbReference type="ChEBI" id="CHEBI:57540"/>
        <dbReference type="ChEBI" id="CHEBI:57945"/>
        <dbReference type="ChEBI" id="CHEBI:132124"/>
    </reaction>
</comment>
<comment type="similarity">
    <text evidence="1">Belongs to the complex I subunit 6 family.</text>
</comment>
<dbReference type="EMBL" id="FONZ01000001">
    <property type="protein sequence ID" value="SFE72371.1"/>
    <property type="molecule type" value="Genomic_DNA"/>
</dbReference>
<evidence type="ECO:0000256" key="2">
    <source>
        <dbReference type="SAM" id="MobiDB-lite"/>
    </source>
</evidence>
<dbReference type="Proteomes" id="UP000198520">
    <property type="component" value="Unassembled WGS sequence"/>
</dbReference>
<keyword evidence="1" id="KW-1003">Cell membrane</keyword>
<dbReference type="Gene3D" id="1.20.120.1200">
    <property type="entry name" value="NADH-ubiquinone/plastoquinone oxidoreductase chain 6, subunit NuoJ"/>
    <property type="match status" value="1"/>
</dbReference>
<gene>
    <name evidence="3" type="ORF">SAMN04488035_0286</name>
</gene>
<proteinExistence type="inferred from homology"/>
<feature type="transmembrane region" description="Helical" evidence="1">
    <location>
        <begin position="145"/>
        <end position="166"/>
    </location>
</feature>
<evidence type="ECO:0000313" key="3">
    <source>
        <dbReference type="EMBL" id="SFE72371.1"/>
    </source>
</evidence>
<dbReference type="NCBIfam" id="NF005165">
    <property type="entry name" value="PRK06638.1-5"/>
    <property type="match status" value="1"/>
</dbReference>
<comment type="subcellular location">
    <subcellularLocation>
        <location evidence="1">Cell membrane</location>
        <topology evidence="1">Multi-pass membrane protein</topology>
    </subcellularLocation>
</comment>
<dbReference type="STRING" id="285351.SAMN04488035_0286"/>
<dbReference type="Pfam" id="PF00499">
    <property type="entry name" value="Oxidored_q3"/>
    <property type="match status" value="1"/>
</dbReference>
<keyword evidence="1" id="KW-0472">Membrane</keyword>
<dbReference type="AlphaFoldDB" id="A0A1I2CVP0"/>
<keyword evidence="1" id="KW-0874">Quinone</keyword>
<feature type="transmembrane region" description="Helical" evidence="1">
    <location>
        <begin position="6"/>
        <end position="27"/>
    </location>
</feature>
<sequence>MMASSGEAALFWVLAPLMVLAALGLVLARKAVYAALSMIFVMIALAVLYVAQEAPFLGIVQVVVYTGAVMMLFVFVLMLVGVDASPSRVETIKGQRFAGILMSVGLGVLLITVVSRATFAPAVGLEAANGATNPVGVARVLMSDFVFDMEVVAVLLVTAALAALVLTHRRQLVRKPGQKELADQRVRSGKHLVNLPAPGVYARHNAMDVPALDPYGNPIEASVSRVLRVRGQERHLDAEVTTLPAPRSVPEIATPANEGPATDATTSAPANTEAADRGQDAEHTTRPDAAEGTR</sequence>
<dbReference type="PANTHER" id="PTHR33269">
    <property type="entry name" value="NADH-UBIQUINONE OXIDOREDUCTASE CHAIN 6"/>
    <property type="match status" value="1"/>
</dbReference>
<name>A0A1I2CVP0_9MICO</name>
<dbReference type="InterPro" id="IPR042106">
    <property type="entry name" value="Nuo/plastoQ_OxRdtase_6_NuoJ"/>
</dbReference>
<keyword evidence="4" id="KW-1185">Reference proteome</keyword>
<feature type="region of interest" description="Disordered" evidence="2">
    <location>
        <begin position="242"/>
        <end position="294"/>
    </location>
</feature>
<feature type="transmembrane region" description="Helical" evidence="1">
    <location>
        <begin position="32"/>
        <end position="51"/>
    </location>
</feature>
<accession>A0A1I2CVP0</accession>
<comment type="function">
    <text evidence="1">NDH-1 shuttles electrons from NADH, via FMN and iron-sulfur (Fe-S) centers, to quinones in the respiratory chain. Couples the redox reaction to proton translocation (for every two electrons transferred, four hydrogen ions are translocated across the cytoplasmic membrane), and thus conserves the redox energy in a proton gradient.</text>
</comment>
<dbReference type="EC" id="7.1.1.-" evidence="1"/>
<feature type="transmembrane region" description="Helical" evidence="1">
    <location>
        <begin position="100"/>
        <end position="125"/>
    </location>
</feature>
<dbReference type="GO" id="GO:0005886">
    <property type="term" value="C:plasma membrane"/>
    <property type="evidence" value="ECO:0007669"/>
    <property type="project" value="UniProtKB-SubCell"/>
</dbReference>
<evidence type="ECO:0000256" key="1">
    <source>
        <dbReference type="RuleBase" id="RU004429"/>
    </source>
</evidence>
<dbReference type="PANTHER" id="PTHR33269:SF19">
    <property type="entry name" value="NADH-QUINONE OXIDOREDUCTASE SUBUNIT J"/>
    <property type="match status" value="1"/>
</dbReference>
<protein>
    <recommendedName>
        <fullName evidence="1">NADH-quinone oxidoreductase subunit J</fullName>
        <ecNumber evidence="1">7.1.1.-</ecNumber>
    </recommendedName>
</protein>
<keyword evidence="1" id="KW-0812">Transmembrane</keyword>
<feature type="compositionally biased region" description="Basic and acidic residues" evidence="2">
    <location>
        <begin position="274"/>
        <end position="294"/>
    </location>
</feature>
<evidence type="ECO:0000313" key="4">
    <source>
        <dbReference type="Proteomes" id="UP000198520"/>
    </source>
</evidence>
<keyword evidence="1" id="KW-0520">NAD</keyword>
<reference evidence="4" key="1">
    <citation type="submission" date="2016-10" db="EMBL/GenBank/DDBJ databases">
        <authorList>
            <person name="Varghese N."/>
            <person name="Submissions S."/>
        </authorList>
    </citation>
    <scope>NUCLEOTIDE SEQUENCE [LARGE SCALE GENOMIC DNA]</scope>
    <source>
        <strain evidence="4">DSM 19083</strain>
    </source>
</reference>
<dbReference type="GO" id="GO:0008137">
    <property type="term" value="F:NADH dehydrogenase (ubiquinone) activity"/>
    <property type="evidence" value="ECO:0007669"/>
    <property type="project" value="UniProtKB-UniRule"/>
</dbReference>
<dbReference type="InterPro" id="IPR001457">
    <property type="entry name" value="NADH_UbQ/plastoQ_OxRdtase_su6"/>
</dbReference>
<feature type="transmembrane region" description="Helical" evidence="1">
    <location>
        <begin position="57"/>
        <end position="80"/>
    </location>
</feature>
<dbReference type="GO" id="GO:0048038">
    <property type="term" value="F:quinone binding"/>
    <property type="evidence" value="ECO:0007669"/>
    <property type="project" value="UniProtKB-UniRule"/>
</dbReference>
<keyword evidence="1" id="KW-1133">Transmembrane helix</keyword>